<proteinExistence type="predicted"/>
<keyword evidence="2" id="KW-1185">Reference proteome</keyword>
<reference evidence="1" key="1">
    <citation type="submission" date="2019-01" db="EMBL/GenBank/DDBJ databases">
        <title>Colletotrichum abscissum LGMF1257.</title>
        <authorList>
            <person name="Baroncelli R."/>
        </authorList>
    </citation>
    <scope>NUCLEOTIDE SEQUENCE</scope>
    <source>
        <strain evidence="1">Ca142</strain>
    </source>
</reference>
<evidence type="ECO:0000313" key="2">
    <source>
        <dbReference type="Proteomes" id="UP001056436"/>
    </source>
</evidence>
<dbReference type="Proteomes" id="UP001056436">
    <property type="component" value="Unassembled WGS sequence"/>
</dbReference>
<dbReference type="EMBL" id="SDAQ01000016">
    <property type="protein sequence ID" value="KAI3555797.1"/>
    <property type="molecule type" value="Genomic_DNA"/>
</dbReference>
<dbReference type="AlphaFoldDB" id="A0A9Q0B8G9"/>
<gene>
    <name evidence="1" type="ORF">CABS02_04173</name>
</gene>
<accession>A0A9Q0B8G9</accession>
<protein>
    <submittedName>
        <fullName evidence="1">Uncharacterized protein</fullName>
    </submittedName>
</protein>
<organism evidence="1 2">
    <name type="scientific">Colletotrichum abscissum</name>
    <dbReference type="NCBI Taxonomy" id="1671311"/>
    <lineage>
        <taxon>Eukaryota</taxon>
        <taxon>Fungi</taxon>
        <taxon>Dikarya</taxon>
        <taxon>Ascomycota</taxon>
        <taxon>Pezizomycotina</taxon>
        <taxon>Sordariomycetes</taxon>
        <taxon>Hypocreomycetidae</taxon>
        <taxon>Glomerellales</taxon>
        <taxon>Glomerellaceae</taxon>
        <taxon>Colletotrichum</taxon>
        <taxon>Colletotrichum acutatum species complex</taxon>
    </lineage>
</organism>
<evidence type="ECO:0000313" key="1">
    <source>
        <dbReference type="EMBL" id="KAI3555797.1"/>
    </source>
</evidence>
<sequence>MPLAFPLRHTPSLFTNTAVEQSSVDLLLFAPPCSSMSLPPGMGNAIVPGQHLCGGYPLDTDRMPH</sequence>
<name>A0A9Q0B8G9_9PEZI</name>
<comment type="caution">
    <text evidence="1">The sequence shown here is derived from an EMBL/GenBank/DDBJ whole genome shotgun (WGS) entry which is preliminary data.</text>
</comment>